<reference evidence="1 2" key="1">
    <citation type="submission" date="2018-04" db="EMBL/GenBank/DDBJ databases">
        <title>Subsurface microbial communities from deep shales in Ohio and West Virginia, USA.</title>
        <authorList>
            <person name="Wrighton K."/>
        </authorList>
    </citation>
    <scope>NUCLEOTIDE SEQUENCE [LARGE SCALE GENOMIC DNA]</scope>
    <source>
        <strain evidence="1 2">WC1</strain>
    </source>
</reference>
<dbReference type="OrthoDB" id="583592at2"/>
<dbReference type="InterPro" id="IPR036691">
    <property type="entry name" value="Endo/exonu/phosph_ase_sf"/>
</dbReference>
<comment type="caution">
    <text evidence="1">The sequence shown here is derived from an EMBL/GenBank/DDBJ whole genome shotgun (WGS) entry which is preliminary data.</text>
</comment>
<dbReference type="Gene3D" id="3.60.10.10">
    <property type="entry name" value="Endonuclease/exonuclease/phosphatase"/>
    <property type="match status" value="1"/>
</dbReference>
<dbReference type="AlphaFoldDB" id="A0A2T5RNV7"/>
<proteinExistence type="predicted"/>
<evidence type="ECO:0000313" key="2">
    <source>
        <dbReference type="Proteomes" id="UP000244089"/>
    </source>
</evidence>
<dbReference type="RefSeq" id="WP_108138701.1">
    <property type="nucleotide sequence ID" value="NZ_QAXS01000005.1"/>
</dbReference>
<sequence length="124" mass="14576">MAFRKKKEHVLELDPDLLIIQECENPAKQGTWQEFSNYIWVGDNNNKGIGVFSRNDFNVKLIEEVKKDISRYVLPVKVTSNGQEIIVLAVWTMNDTLDRKKRYIAQVYTALKYYNNLLMNTLLY</sequence>
<protein>
    <recommendedName>
        <fullName evidence="3">Endonuclease/exonuclease/phosphatase domain-containing protein</fullName>
    </recommendedName>
</protein>
<accession>A0A2T5RNV7</accession>
<evidence type="ECO:0008006" key="3">
    <source>
        <dbReference type="Google" id="ProtNLM"/>
    </source>
</evidence>
<dbReference type="Proteomes" id="UP000244089">
    <property type="component" value="Unassembled WGS sequence"/>
</dbReference>
<evidence type="ECO:0000313" key="1">
    <source>
        <dbReference type="EMBL" id="PTW01319.1"/>
    </source>
</evidence>
<name>A0A2T5RNV7_9FIRM</name>
<dbReference type="SUPFAM" id="SSF56219">
    <property type="entry name" value="DNase I-like"/>
    <property type="match status" value="1"/>
</dbReference>
<gene>
    <name evidence="1" type="ORF">C8C76_10599</name>
</gene>
<dbReference type="EMBL" id="QAXS01000005">
    <property type="protein sequence ID" value="PTW01319.1"/>
    <property type="molecule type" value="Genomic_DNA"/>
</dbReference>
<organism evidence="1 2">
    <name type="scientific">Halanaerobium saccharolyticum</name>
    <dbReference type="NCBI Taxonomy" id="43595"/>
    <lineage>
        <taxon>Bacteria</taxon>
        <taxon>Bacillati</taxon>
        <taxon>Bacillota</taxon>
        <taxon>Clostridia</taxon>
        <taxon>Halanaerobiales</taxon>
        <taxon>Halanaerobiaceae</taxon>
        <taxon>Halanaerobium</taxon>
    </lineage>
</organism>